<dbReference type="AlphaFoldDB" id="A0A9D9GYR2"/>
<dbReference type="PANTHER" id="PTHR21071">
    <property type="entry name" value="UDP-N-ACETYLENOLPYRUVOYLGLUCOSAMINE REDUCTASE"/>
    <property type="match status" value="1"/>
</dbReference>
<dbReference type="InterPro" id="IPR003170">
    <property type="entry name" value="MurB"/>
</dbReference>
<dbReference type="GO" id="GO:0009252">
    <property type="term" value="P:peptidoglycan biosynthetic process"/>
    <property type="evidence" value="ECO:0007669"/>
    <property type="project" value="UniProtKB-UniRule"/>
</dbReference>
<evidence type="ECO:0000313" key="5">
    <source>
        <dbReference type="Proteomes" id="UP000823612"/>
    </source>
</evidence>
<dbReference type="GO" id="GO:0071555">
    <property type="term" value="P:cell wall organization"/>
    <property type="evidence" value="ECO:0007669"/>
    <property type="project" value="TreeGrafter"/>
</dbReference>
<keyword evidence="4" id="KW-0560">Oxidoreductase</keyword>
<keyword evidence="1" id="KW-0274">FAD</keyword>
<keyword evidence="1" id="KW-0285">Flavoprotein</keyword>
<evidence type="ECO:0000313" key="4">
    <source>
        <dbReference type="EMBL" id="MBO8431975.1"/>
    </source>
</evidence>
<dbReference type="EC" id="1.3.1.98" evidence="2"/>
<protein>
    <recommendedName>
        <fullName evidence="2">UDP-N-acetylmuramate dehydrogenase</fullName>
        <ecNumber evidence="2">1.3.1.98</ecNumber>
    </recommendedName>
</protein>
<dbReference type="Gene3D" id="3.30.43.10">
    <property type="entry name" value="Uridine Diphospho-n-acetylenolpyruvylglucosamine Reductase, domain 2"/>
    <property type="match status" value="1"/>
</dbReference>
<dbReference type="PROSITE" id="PS51387">
    <property type="entry name" value="FAD_PCMH"/>
    <property type="match status" value="1"/>
</dbReference>
<sequence>MNIRENESLKGLHTMGCELQSRYYAEVECKEDVLDLLADPKYRKLPKFWLGGGSNTLFIGDFPGLVIRLANKGIQTEADFKERTEIRVQAGENWSEFVRYTIDKAWWGVENLSGIPGSVGGAVVQNMGAYGQEIAEVIERVEVLDLNTMKFKEISQEECGYAYRSSRFKGQGRWLVWSVVLSLGKRPAPCLEYKGLQEIVGKNPTQEEIAQAVLRLRQEKLPDPAELGSVGSFFTNPVVSEAEFENLRRAYPEIPGHKV</sequence>
<evidence type="ECO:0000256" key="1">
    <source>
        <dbReference type="ARBA" id="ARBA00022827"/>
    </source>
</evidence>
<dbReference type="InterPro" id="IPR036635">
    <property type="entry name" value="MurB_C_sf"/>
</dbReference>
<name>A0A9D9GYR2_9BACT</name>
<dbReference type="HAMAP" id="MF_00037">
    <property type="entry name" value="MurB"/>
    <property type="match status" value="1"/>
</dbReference>
<dbReference type="GO" id="GO:0008762">
    <property type="term" value="F:UDP-N-acetylmuramate dehydrogenase activity"/>
    <property type="evidence" value="ECO:0007669"/>
    <property type="project" value="UniProtKB-UniRule"/>
</dbReference>
<dbReference type="Gene3D" id="3.90.78.10">
    <property type="entry name" value="UDP-N-acetylenolpyruvoylglucosamine reductase, C-terminal domain"/>
    <property type="match status" value="1"/>
</dbReference>
<gene>
    <name evidence="4" type="primary">murB</name>
    <name evidence="4" type="ORF">IAB08_01610</name>
</gene>
<proteinExistence type="inferred from homology"/>
<dbReference type="InterPro" id="IPR016169">
    <property type="entry name" value="FAD-bd_PCMH_sub2"/>
</dbReference>
<reference evidence="4" key="2">
    <citation type="journal article" date="2021" name="PeerJ">
        <title>Extensive microbial diversity within the chicken gut microbiome revealed by metagenomics and culture.</title>
        <authorList>
            <person name="Gilroy R."/>
            <person name="Ravi A."/>
            <person name="Getino M."/>
            <person name="Pursley I."/>
            <person name="Horton D.L."/>
            <person name="Alikhan N.F."/>
            <person name="Baker D."/>
            <person name="Gharbi K."/>
            <person name="Hall N."/>
            <person name="Watson M."/>
            <person name="Adriaenssens E.M."/>
            <person name="Foster-Nyarko E."/>
            <person name="Jarju S."/>
            <person name="Secka A."/>
            <person name="Antonio M."/>
            <person name="Oren A."/>
            <person name="Chaudhuri R.R."/>
            <person name="La Ragione R."/>
            <person name="Hildebrand F."/>
            <person name="Pallen M.J."/>
        </authorList>
    </citation>
    <scope>NUCLEOTIDE SEQUENCE</scope>
    <source>
        <strain evidence="4">2889</strain>
    </source>
</reference>
<dbReference type="SUPFAM" id="SSF56176">
    <property type="entry name" value="FAD-binding/transporter-associated domain-like"/>
    <property type="match status" value="1"/>
</dbReference>
<dbReference type="GO" id="GO:0071949">
    <property type="term" value="F:FAD binding"/>
    <property type="evidence" value="ECO:0007669"/>
    <property type="project" value="InterPro"/>
</dbReference>
<dbReference type="GO" id="GO:0005829">
    <property type="term" value="C:cytosol"/>
    <property type="evidence" value="ECO:0007669"/>
    <property type="project" value="TreeGrafter"/>
</dbReference>
<organism evidence="4 5">
    <name type="scientific">Candidatus Pullibacteroides excrementavium</name>
    <dbReference type="NCBI Taxonomy" id="2840905"/>
    <lineage>
        <taxon>Bacteria</taxon>
        <taxon>Pseudomonadati</taxon>
        <taxon>Bacteroidota</taxon>
        <taxon>Bacteroidia</taxon>
        <taxon>Bacteroidales</taxon>
        <taxon>Candidatus Pullibacteroides</taxon>
    </lineage>
</organism>
<reference evidence="4" key="1">
    <citation type="submission" date="2020-10" db="EMBL/GenBank/DDBJ databases">
        <authorList>
            <person name="Gilroy R."/>
        </authorList>
    </citation>
    <scope>NUCLEOTIDE SEQUENCE</scope>
    <source>
        <strain evidence="4">2889</strain>
    </source>
</reference>
<dbReference type="InterPro" id="IPR036318">
    <property type="entry name" value="FAD-bd_PCMH-like_sf"/>
</dbReference>
<dbReference type="SUPFAM" id="SSF56194">
    <property type="entry name" value="Uridine diphospho-N-Acetylenolpyruvylglucosamine reductase, MurB, C-terminal domain"/>
    <property type="match status" value="1"/>
</dbReference>
<dbReference type="Pfam" id="PF01565">
    <property type="entry name" value="FAD_binding_4"/>
    <property type="match status" value="1"/>
</dbReference>
<evidence type="ECO:0000256" key="2">
    <source>
        <dbReference type="NCBIfam" id="TIGR00179"/>
    </source>
</evidence>
<dbReference type="InterPro" id="IPR016166">
    <property type="entry name" value="FAD-bd_PCMH"/>
</dbReference>
<dbReference type="InterPro" id="IPR006094">
    <property type="entry name" value="Oxid_FAD_bind_N"/>
</dbReference>
<dbReference type="Proteomes" id="UP000823612">
    <property type="component" value="Unassembled WGS sequence"/>
</dbReference>
<dbReference type="Gene3D" id="3.30.465.10">
    <property type="match status" value="1"/>
</dbReference>
<feature type="non-terminal residue" evidence="4">
    <location>
        <position position="259"/>
    </location>
</feature>
<accession>A0A9D9GYR2</accession>
<dbReference type="PANTHER" id="PTHR21071:SF4">
    <property type="entry name" value="UDP-N-ACETYLENOLPYRUVOYLGLUCOSAMINE REDUCTASE"/>
    <property type="match status" value="1"/>
</dbReference>
<comment type="caution">
    <text evidence="4">The sequence shown here is derived from an EMBL/GenBank/DDBJ whole genome shotgun (WGS) entry which is preliminary data.</text>
</comment>
<feature type="domain" description="FAD-binding PCMH-type" evidence="3">
    <location>
        <begin position="15"/>
        <end position="219"/>
    </location>
</feature>
<dbReference type="InterPro" id="IPR016167">
    <property type="entry name" value="FAD-bd_PCMH_sub1"/>
</dbReference>
<evidence type="ECO:0000259" key="3">
    <source>
        <dbReference type="PROSITE" id="PS51387"/>
    </source>
</evidence>
<dbReference type="EMBL" id="JADIMZ010000023">
    <property type="protein sequence ID" value="MBO8431975.1"/>
    <property type="molecule type" value="Genomic_DNA"/>
</dbReference>
<dbReference type="NCBIfam" id="TIGR00179">
    <property type="entry name" value="murB"/>
    <property type="match status" value="1"/>
</dbReference>